<proteinExistence type="predicted"/>
<dbReference type="Proteomes" id="UP000236319">
    <property type="component" value="Unassembled WGS sequence"/>
</dbReference>
<dbReference type="OrthoDB" id="364765at2759"/>
<protein>
    <submittedName>
        <fullName evidence="1">Uncharacterized protein</fullName>
    </submittedName>
</protein>
<reference evidence="1 2" key="1">
    <citation type="journal article" date="2017" name="BMC Genomics">
        <title>Whole-genome assembly of Babesia ovata and comparative genomics between closely related pathogens.</title>
        <authorList>
            <person name="Yamagishi J."/>
            <person name="Asada M."/>
            <person name="Hakimi H."/>
            <person name="Tanaka T.Q."/>
            <person name="Sugimoto C."/>
            <person name="Kawazu S."/>
        </authorList>
    </citation>
    <scope>NUCLEOTIDE SEQUENCE [LARGE SCALE GENOMIC DNA]</scope>
    <source>
        <strain evidence="1 2">Miyake</strain>
    </source>
</reference>
<organism evidence="1 2">
    <name type="scientific">Babesia ovata</name>
    <dbReference type="NCBI Taxonomy" id="189622"/>
    <lineage>
        <taxon>Eukaryota</taxon>
        <taxon>Sar</taxon>
        <taxon>Alveolata</taxon>
        <taxon>Apicomplexa</taxon>
        <taxon>Aconoidasida</taxon>
        <taxon>Piroplasmida</taxon>
        <taxon>Babesiidae</taxon>
        <taxon>Babesia</taxon>
    </lineage>
</organism>
<dbReference type="RefSeq" id="XP_028868902.1">
    <property type="nucleotide sequence ID" value="XM_029013069.1"/>
</dbReference>
<sequence>MPPNSLAECTAASYKLIANLLVRGRKTLAVCVSLRLSAIGFQGSNTTTFLQDLERSLPNHYWDLKPDHISVLLFAATRSSSRAVPTIRSLCSRLSTICDTSGKDAFDREIAAAPSLPPLDLENLVVVASCINRFSRREFDDVQLRAIVKTLQPALIHWIEDGNKCISATTEPLQKRLPPEHYAKLCTGFICLGRIVHRLTSSESNKENGAYLQQLCESHAHLLERVLHSCSDEVAAYKAQSPAQMRDPPVEEAYEPYIGFSLPVIEELMAFGYPTAAVTAAYWKVFGAIDVRCISNVETLVRTFGMLDPTKVAFDVGNSTAKKLLDVIATRDLSDLGNEQLYRIVVTCSELELQHQAALDAVGDAFLQRSHQLPDMTRVVDLLQRFRTLSYHNAALLEMLVRHVHNKGTATPSQILSVVESCVSFIKADV</sequence>
<gene>
    <name evidence="1" type="ORF">BOVATA_041520</name>
</gene>
<name>A0A2H6KI56_9APIC</name>
<evidence type="ECO:0000313" key="1">
    <source>
        <dbReference type="EMBL" id="GBE62659.1"/>
    </source>
</evidence>
<dbReference type="AlphaFoldDB" id="A0A2H6KI56"/>
<dbReference type="EMBL" id="BDSA01000006">
    <property type="protein sequence ID" value="GBE62659.1"/>
    <property type="molecule type" value="Genomic_DNA"/>
</dbReference>
<dbReference type="GeneID" id="39876429"/>
<dbReference type="VEuPathDB" id="PiroplasmaDB:BOVATA_041520"/>
<comment type="caution">
    <text evidence="1">The sequence shown here is derived from an EMBL/GenBank/DDBJ whole genome shotgun (WGS) entry which is preliminary data.</text>
</comment>
<keyword evidence="2" id="KW-1185">Reference proteome</keyword>
<accession>A0A2H6KI56</accession>
<evidence type="ECO:0000313" key="2">
    <source>
        <dbReference type="Proteomes" id="UP000236319"/>
    </source>
</evidence>